<dbReference type="Pfam" id="PF04140">
    <property type="entry name" value="ICMT"/>
    <property type="match status" value="1"/>
</dbReference>
<dbReference type="AlphaFoldDB" id="A0AAD6XRT2"/>
<name>A0AAD6XRT2_9AGAR</name>
<evidence type="ECO:0000256" key="2">
    <source>
        <dbReference type="ARBA" id="ARBA00022692"/>
    </source>
</evidence>
<comment type="similarity">
    <text evidence="5">Belongs to the class VI-like SAM-binding methyltransferase superfamily. Isoprenylcysteine carboxyl methyltransferase family.</text>
</comment>
<feature type="transmembrane region" description="Helical" evidence="5">
    <location>
        <begin position="53"/>
        <end position="72"/>
    </location>
</feature>
<dbReference type="EC" id="2.1.1.100" evidence="5"/>
<keyword evidence="5" id="KW-0949">S-adenosyl-L-methionine</keyword>
<evidence type="ECO:0000256" key="6">
    <source>
        <dbReference type="SAM" id="SignalP"/>
    </source>
</evidence>
<gene>
    <name evidence="7" type="ORF">B0H15DRAFT_949853</name>
</gene>
<evidence type="ECO:0000256" key="1">
    <source>
        <dbReference type="ARBA" id="ARBA00004141"/>
    </source>
</evidence>
<keyword evidence="8" id="KW-1185">Reference proteome</keyword>
<evidence type="ECO:0000256" key="4">
    <source>
        <dbReference type="ARBA" id="ARBA00023136"/>
    </source>
</evidence>
<organism evidence="7 8">
    <name type="scientific">Mycena belliarum</name>
    <dbReference type="NCBI Taxonomy" id="1033014"/>
    <lineage>
        <taxon>Eukaryota</taxon>
        <taxon>Fungi</taxon>
        <taxon>Dikarya</taxon>
        <taxon>Basidiomycota</taxon>
        <taxon>Agaricomycotina</taxon>
        <taxon>Agaricomycetes</taxon>
        <taxon>Agaricomycetidae</taxon>
        <taxon>Agaricales</taxon>
        <taxon>Marasmiineae</taxon>
        <taxon>Mycenaceae</taxon>
        <taxon>Mycena</taxon>
    </lineage>
</organism>
<dbReference type="Gene3D" id="1.20.120.1630">
    <property type="match status" value="1"/>
</dbReference>
<keyword evidence="6" id="KW-0732">Signal</keyword>
<keyword evidence="4 5" id="KW-0472">Membrane</keyword>
<protein>
    <recommendedName>
        <fullName evidence="5">Protein-S-isoprenylcysteine O-methyltransferase</fullName>
        <ecNumber evidence="5">2.1.1.100</ecNumber>
    </recommendedName>
</protein>
<dbReference type="GO" id="GO:0005789">
    <property type="term" value="C:endoplasmic reticulum membrane"/>
    <property type="evidence" value="ECO:0007669"/>
    <property type="project" value="UniProtKB-SubCell"/>
</dbReference>
<comment type="subcellular location">
    <subcellularLocation>
        <location evidence="5">Endoplasmic reticulum membrane</location>
        <topology evidence="5">Multi-pass membrane protein</topology>
    </subcellularLocation>
    <subcellularLocation>
        <location evidence="1">Membrane</location>
        <topology evidence="1">Multi-pass membrane protein</topology>
    </subcellularLocation>
</comment>
<keyword evidence="5" id="KW-0808">Transferase</keyword>
<feature type="transmembrane region" description="Helical" evidence="5">
    <location>
        <begin position="111"/>
        <end position="130"/>
    </location>
</feature>
<feature type="chain" id="PRO_5042170321" description="Protein-S-isoprenylcysteine O-methyltransferase" evidence="6">
    <location>
        <begin position="19"/>
        <end position="196"/>
    </location>
</feature>
<dbReference type="Proteomes" id="UP001222325">
    <property type="component" value="Unassembled WGS sequence"/>
</dbReference>
<proteinExistence type="inferred from homology"/>
<dbReference type="InterPro" id="IPR007269">
    <property type="entry name" value="ICMT_MeTrfase"/>
</dbReference>
<keyword evidence="2 5" id="KW-0812">Transmembrane</keyword>
<evidence type="ECO:0000256" key="5">
    <source>
        <dbReference type="RuleBase" id="RU362022"/>
    </source>
</evidence>
<evidence type="ECO:0000313" key="8">
    <source>
        <dbReference type="Proteomes" id="UP001222325"/>
    </source>
</evidence>
<feature type="transmembrane region" description="Helical" evidence="5">
    <location>
        <begin position="142"/>
        <end position="161"/>
    </location>
</feature>
<comment type="caution">
    <text evidence="7">The sequence shown here is derived from an EMBL/GenBank/DDBJ whole genome shotgun (WGS) entry which is preliminary data.</text>
</comment>
<keyword evidence="5" id="KW-0489">Methyltransferase</keyword>
<accession>A0AAD6XRT2</accession>
<dbReference type="EMBL" id="JARJCN010000027">
    <property type="protein sequence ID" value="KAJ7088041.1"/>
    <property type="molecule type" value="Genomic_DNA"/>
</dbReference>
<keyword evidence="3 5" id="KW-1133">Transmembrane helix</keyword>
<dbReference type="GO" id="GO:0032259">
    <property type="term" value="P:methylation"/>
    <property type="evidence" value="ECO:0007669"/>
    <property type="project" value="UniProtKB-KW"/>
</dbReference>
<dbReference type="PANTHER" id="PTHR12714">
    <property type="entry name" value="PROTEIN-S ISOPRENYLCYSTEINE O-METHYLTRANSFERASE"/>
    <property type="match status" value="1"/>
</dbReference>
<comment type="caution">
    <text evidence="5">Lacks conserved residue(s) required for the propagation of feature annotation.</text>
</comment>
<keyword evidence="5" id="KW-0256">Endoplasmic reticulum</keyword>
<feature type="signal peptide" evidence="6">
    <location>
        <begin position="1"/>
        <end position="18"/>
    </location>
</feature>
<dbReference type="PANTHER" id="PTHR12714:SF9">
    <property type="entry name" value="PROTEIN-S-ISOPRENYLCYSTEINE O-METHYLTRANSFERASE"/>
    <property type="match status" value="1"/>
</dbReference>
<dbReference type="GO" id="GO:0004671">
    <property type="term" value="F:protein C-terminal S-isoprenylcysteine carboxyl O-methyltransferase activity"/>
    <property type="evidence" value="ECO:0007669"/>
    <property type="project" value="UniProtKB-EC"/>
</dbReference>
<evidence type="ECO:0000313" key="7">
    <source>
        <dbReference type="EMBL" id="KAJ7088041.1"/>
    </source>
</evidence>
<evidence type="ECO:0000256" key="3">
    <source>
        <dbReference type="ARBA" id="ARBA00022989"/>
    </source>
</evidence>
<sequence>MKVGHLLAHTSFWACCLAEIAVIVAHCAPNSVPASSKILGTLDRTGSAPRLNILPHFFFGWLLNLLGGSLRLHCYSRLRTLFTFELSIRENHHLITSGVYSIVRHPSYTGAVLAGVGVALCTLTPGSWIVECSGLVAPGESWVYKVVPIWIVGLSLAYLGLGSRMRKEDRMLHEKFGAEWEAWAARVRYKIIPGVY</sequence>
<comment type="catalytic activity">
    <reaction evidence="5">
        <text>[protein]-C-terminal S-[(2E,6E)-farnesyl]-L-cysteine + S-adenosyl-L-methionine = [protein]-C-terminal S-[(2E,6E)-farnesyl]-L-cysteine methyl ester + S-adenosyl-L-homocysteine</text>
        <dbReference type="Rhea" id="RHEA:21672"/>
        <dbReference type="Rhea" id="RHEA-COMP:12125"/>
        <dbReference type="Rhea" id="RHEA-COMP:12126"/>
        <dbReference type="ChEBI" id="CHEBI:57856"/>
        <dbReference type="ChEBI" id="CHEBI:59789"/>
        <dbReference type="ChEBI" id="CHEBI:90510"/>
        <dbReference type="ChEBI" id="CHEBI:90511"/>
        <dbReference type="EC" id="2.1.1.100"/>
    </reaction>
</comment>
<reference evidence="7" key="1">
    <citation type="submission" date="2023-03" db="EMBL/GenBank/DDBJ databases">
        <title>Massive genome expansion in bonnet fungi (Mycena s.s.) driven by repeated elements and novel gene families across ecological guilds.</title>
        <authorList>
            <consortium name="Lawrence Berkeley National Laboratory"/>
            <person name="Harder C.B."/>
            <person name="Miyauchi S."/>
            <person name="Viragh M."/>
            <person name="Kuo A."/>
            <person name="Thoen E."/>
            <person name="Andreopoulos B."/>
            <person name="Lu D."/>
            <person name="Skrede I."/>
            <person name="Drula E."/>
            <person name="Henrissat B."/>
            <person name="Morin E."/>
            <person name="Kohler A."/>
            <person name="Barry K."/>
            <person name="LaButti K."/>
            <person name="Morin E."/>
            <person name="Salamov A."/>
            <person name="Lipzen A."/>
            <person name="Mereny Z."/>
            <person name="Hegedus B."/>
            <person name="Baldrian P."/>
            <person name="Stursova M."/>
            <person name="Weitz H."/>
            <person name="Taylor A."/>
            <person name="Grigoriev I.V."/>
            <person name="Nagy L.G."/>
            <person name="Martin F."/>
            <person name="Kauserud H."/>
        </authorList>
    </citation>
    <scope>NUCLEOTIDE SEQUENCE</scope>
    <source>
        <strain evidence="7">CBHHK173m</strain>
    </source>
</reference>